<dbReference type="PRINTS" id="PR00080">
    <property type="entry name" value="SDRFAMILY"/>
</dbReference>
<evidence type="ECO:0000256" key="1">
    <source>
        <dbReference type="ARBA" id="ARBA00006484"/>
    </source>
</evidence>
<dbReference type="InterPro" id="IPR036291">
    <property type="entry name" value="NAD(P)-bd_dom_sf"/>
</dbReference>
<dbReference type="AlphaFoldDB" id="A0A8I1MWB8"/>
<evidence type="ECO:0000313" key="5">
    <source>
        <dbReference type="EMBL" id="MBN8743554.1"/>
    </source>
</evidence>
<dbReference type="Pfam" id="PF00106">
    <property type="entry name" value="adh_short"/>
    <property type="match status" value="1"/>
</dbReference>
<sequence length="294" mass="31513">MQIYQDNIAVITGAAGGIGLALARQAARRNMKLVLTDLDTERLHHAAASLDLPPERLLLHAADVSREADVAALADASFARFGAVHLLCNNAGVGYSRLTTEHSTADWDWVLGVNLMSVVHGIRHFVPRMQRQSEPSHVVNTASAAGLVSSPGMAAYNVSKHGVVTLSETLYAELTEQASQVGVSVLCPAWVPTGINQSARHRQPRFGTEPELTPQSAAYAQRMAQAVQSSKLTPDDIAGITFAAIEHGQFYIVPHRKILQAVELRAQDMVLGRNPTPLTPPAASRPSKAAEASR</sequence>
<gene>
    <name evidence="5" type="ORF">J0I24_04520</name>
</gene>
<evidence type="ECO:0000256" key="4">
    <source>
        <dbReference type="SAM" id="MobiDB-lite"/>
    </source>
</evidence>
<dbReference type="Gene3D" id="3.40.50.720">
    <property type="entry name" value="NAD(P)-binding Rossmann-like Domain"/>
    <property type="match status" value="1"/>
</dbReference>
<feature type="region of interest" description="Disordered" evidence="4">
    <location>
        <begin position="272"/>
        <end position="294"/>
    </location>
</feature>
<protein>
    <submittedName>
        <fullName evidence="5">SDR family NAD(P)-dependent oxidoreductase</fullName>
    </submittedName>
</protein>
<dbReference type="CDD" id="cd05233">
    <property type="entry name" value="SDR_c"/>
    <property type="match status" value="1"/>
</dbReference>
<dbReference type="PANTHER" id="PTHR43391:SF26">
    <property type="entry name" value="BLL7251 PROTEIN"/>
    <property type="match status" value="1"/>
</dbReference>
<dbReference type="GO" id="GO:0016491">
    <property type="term" value="F:oxidoreductase activity"/>
    <property type="evidence" value="ECO:0007669"/>
    <property type="project" value="UniProtKB-KW"/>
</dbReference>
<proteinExistence type="inferred from homology"/>
<evidence type="ECO:0000313" key="6">
    <source>
        <dbReference type="Proteomes" id="UP000664800"/>
    </source>
</evidence>
<dbReference type="Proteomes" id="UP000664800">
    <property type="component" value="Unassembled WGS sequence"/>
</dbReference>
<accession>A0A8I1MWB8</accession>
<name>A0A8I1MWB8_THIA3</name>
<organism evidence="5 6">
    <name type="scientific">Thiomonas arsenitoxydans (strain DSM 22701 / CIP 110005 / 3As)</name>
    <dbReference type="NCBI Taxonomy" id="426114"/>
    <lineage>
        <taxon>Bacteria</taxon>
        <taxon>Pseudomonadati</taxon>
        <taxon>Pseudomonadota</taxon>
        <taxon>Betaproteobacteria</taxon>
        <taxon>Burkholderiales</taxon>
        <taxon>Thiomonas</taxon>
    </lineage>
</organism>
<comment type="caution">
    <text evidence="5">The sequence shown here is derived from an EMBL/GenBank/DDBJ whole genome shotgun (WGS) entry which is preliminary data.</text>
</comment>
<dbReference type="InterPro" id="IPR002347">
    <property type="entry name" value="SDR_fam"/>
</dbReference>
<reference evidence="5" key="1">
    <citation type="submission" date="2021-02" db="EMBL/GenBank/DDBJ databases">
        <title>Thiocyanate and organic carbon inputs drive convergent selection for specific autotrophic Afipia and Thiobacillus strains within complex microbiomes.</title>
        <authorList>
            <person name="Huddy R.J."/>
            <person name="Sachdeva R."/>
            <person name="Kadzinga F."/>
            <person name="Kantor R.S."/>
            <person name="Harrison S.T.L."/>
            <person name="Banfield J.F."/>
        </authorList>
    </citation>
    <scope>NUCLEOTIDE SEQUENCE</scope>
    <source>
        <strain evidence="5">SCN18_13_7_16_R3_B_64_19</strain>
    </source>
</reference>
<dbReference type="RefSeq" id="WP_276728451.1">
    <property type="nucleotide sequence ID" value="NZ_JAFKMR010000012.1"/>
</dbReference>
<evidence type="ECO:0000256" key="2">
    <source>
        <dbReference type="ARBA" id="ARBA00023002"/>
    </source>
</evidence>
<keyword evidence="2" id="KW-0560">Oxidoreductase</keyword>
<dbReference type="EMBL" id="JAFKMR010000012">
    <property type="protein sequence ID" value="MBN8743554.1"/>
    <property type="molecule type" value="Genomic_DNA"/>
</dbReference>
<comment type="similarity">
    <text evidence="1 3">Belongs to the short-chain dehydrogenases/reductases (SDR) family.</text>
</comment>
<dbReference type="PRINTS" id="PR00081">
    <property type="entry name" value="GDHRDH"/>
</dbReference>
<dbReference type="SUPFAM" id="SSF51735">
    <property type="entry name" value="NAD(P)-binding Rossmann-fold domains"/>
    <property type="match status" value="1"/>
</dbReference>
<evidence type="ECO:0000256" key="3">
    <source>
        <dbReference type="RuleBase" id="RU000363"/>
    </source>
</evidence>
<dbReference type="PANTHER" id="PTHR43391">
    <property type="entry name" value="RETINOL DEHYDROGENASE-RELATED"/>
    <property type="match status" value="1"/>
</dbReference>
<dbReference type="NCBIfam" id="NF004843">
    <property type="entry name" value="PRK06194.1"/>
    <property type="match status" value="1"/>
</dbReference>